<dbReference type="Pfam" id="PF06825">
    <property type="entry name" value="HSBP1"/>
    <property type="match status" value="1"/>
</dbReference>
<dbReference type="Gene3D" id="1.20.5.430">
    <property type="match status" value="1"/>
</dbReference>
<dbReference type="OrthoDB" id="4159489at2759"/>
<sequence length="130" mass="14333">MNSTPDKKETDDCLFCRVTGTIALGGVSAYSFLKFVQAPIKSGDRNSSISMDTNKSNAALAYNVPPNDAKNLYMDSKSDDIEMYVENMLNELKGKMQNLSNNLLSKVDNMEKSLDELEQAMLSFSNKADG</sequence>
<name>W7A8G0_9APIC</name>
<gene>
    <name evidence="3" type="ORF">C922_04174</name>
</gene>
<dbReference type="AlphaFoldDB" id="W7A8G0"/>
<keyword evidence="4" id="KW-1185">Reference proteome</keyword>
<dbReference type="EMBL" id="KI965479">
    <property type="protein sequence ID" value="EUD65434.1"/>
    <property type="molecule type" value="Genomic_DNA"/>
</dbReference>
<dbReference type="Proteomes" id="UP000030640">
    <property type="component" value="Unassembled WGS sequence"/>
</dbReference>
<dbReference type="RefSeq" id="XP_008817981.1">
    <property type="nucleotide sequence ID" value="XM_008819759.1"/>
</dbReference>
<reference evidence="3 4" key="1">
    <citation type="submission" date="2013-02" db="EMBL/GenBank/DDBJ databases">
        <title>The Genome Sequence of Plasmodium inui San Antonio 1.</title>
        <authorList>
            <consortium name="The Broad Institute Genome Sequencing Platform"/>
            <consortium name="The Broad Institute Genome Sequencing Center for Infectious Disease"/>
            <person name="Neafsey D."/>
            <person name="Cheeseman I."/>
            <person name="Volkman S."/>
            <person name="Adams J."/>
            <person name="Walker B."/>
            <person name="Young S.K."/>
            <person name="Zeng Q."/>
            <person name="Gargeya S."/>
            <person name="Fitzgerald M."/>
            <person name="Haas B."/>
            <person name="Abouelleil A."/>
            <person name="Alvarado L."/>
            <person name="Arachchi H.M."/>
            <person name="Berlin A.M."/>
            <person name="Chapman S.B."/>
            <person name="Dewar J."/>
            <person name="Goldberg J."/>
            <person name="Griggs A."/>
            <person name="Gujja S."/>
            <person name="Hansen M."/>
            <person name="Howarth C."/>
            <person name="Imamovic A."/>
            <person name="Larimer J."/>
            <person name="McCowan C."/>
            <person name="Murphy C."/>
            <person name="Neiman D."/>
            <person name="Pearson M."/>
            <person name="Priest M."/>
            <person name="Roberts A."/>
            <person name="Saif S."/>
            <person name="Shea T."/>
            <person name="Sisk P."/>
            <person name="Sykes S."/>
            <person name="Wortman J."/>
            <person name="Nusbaum C."/>
            <person name="Birren B."/>
        </authorList>
    </citation>
    <scope>NUCLEOTIDE SEQUENCE [LARGE SCALE GENOMIC DNA]</scope>
    <source>
        <strain evidence="3 4">San Antonio 1</strain>
    </source>
</reference>
<dbReference type="GO" id="GO:0003714">
    <property type="term" value="F:transcription corepressor activity"/>
    <property type="evidence" value="ECO:0007669"/>
    <property type="project" value="InterPro"/>
</dbReference>
<evidence type="ECO:0000313" key="4">
    <source>
        <dbReference type="Proteomes" id="UP000030640"/>
    </source>
</evidence>
<protein>
    <submittedName>
        <fullName evidence="3">Uncharacterized protein</fullName>
    </submittedName>
</protein>
<accession>W7A8G0</accession>
<evidence type="ECO:0000256" key="2">
    <source>
        <dbReference type="SAM" id="Coils"/>
    </source>
</evidence>
<organism evidence="3 4">
    <name type="scientific">Plasmodium inui San Antonio 1</name>
    <dbReference type="NCBI Taxonomy" id="1237626"/>
    <lineage>
        <taxon>Eukaryota</taxon>
        <taxon>Sar</taxon>
        <taxon>Alveolata</taxon>
        <taxon>Apicomplexa</taxon>
        <taxon>Aconoidasida</taxon>
        <taxon>Haemosporida</taxon>
        <taxon>Plasmodiidae</taxon>
        <taxon>Plasmodium</taxon>
        <taxon>Plasmodium (Plasmodium)</taxon>
    </lineage>
</organism>
<proteinExistence type="inferred from homology"/>
<keyword evidence="2" id="KW-0175">Coiled coil</keyword>
<evidence type="ECO:0000313" key="3">
    <source>
        <dbReference type="EMBL" id="EUD65434.1"/>
    </source>
</evidence>
<dbReference type="VEuPathDB" id="PlasmoDB:C922_04174"/>
<feature type="coiled-coil region" evidence="2">
    <location>
        <begin position="89"/>
        <end position="127"/>
    </location>
</feature>
<dbReference type="GeneID" id="20039448"/>
<evidence type="ECO:0000256" key="1">
    <source>
        <dbReference type="ARBA" id="ARBA00006349"/>
    </source>
</evidence>
<dbReference type="InterPro" id="IPR009643">
    <property type="entry name" value="HS1-bd"/>
</dbReference>
<comment type="similarity">
    <text evidence="1">Belongs to the HSBP1 family.</text>
</comment>